<keyword evidence="2" id="KW-1185">Reference proteome</keyword>
<reference evidence="2" key="1">
    <citation type="submission" date="2016-10" db="EMBL/GenBank/DDBJ databases">
        <authorList>
            <person name="Varghese N."/>
            <person name="Submissions S."/>
        </authorList>
    </citation>
    <scope>NUCLEOTIDE SEQUENCE [LARGE SCALE GENOMIC DNA]</scope>
    <source>
        <strain evidence="2">B48,IBRC-M 10115,DSM 25386,CECT 8001</strain>
    </source>
</reference>
<dbReference type="AlphaFoldDB" id="A0A1H7WP48"/>
<dbReference type="Proteomes" id="UP000198553">
    <property type="component" value="Unassembled WGS sequence"/>
</dbReference>
<accession>A0A1H7WP48</accession>
<proteinExistence type="predicted"/>
<sequence length="51" mass="5932">MNVRLHPALLKRLVVTTHRTLFIEISAFGSKRTVPMYIFKSIHTVYVYIGL</sequence>
<gene>
    <name evidence="1" type="ORF">SAMN05192533_101516</name>
</gene>
<evidence type="ECO:0000313" key="1">
    <source>
        <dbReference type="EMBL" id="SEM22935.1"/>
    </source>
</evidence>
<dbReference type="STRING" id="930146.SAMN05192533_101516"/>
<protein>
    <submittedName>
        <fullName evidence="1">Uncharacterized protein</fullName>
    </submittedName>
</protein>
<dbReference type="EMBL" id="FOBW01000001">
    <property type="protein sequence ID" value="SEM22935.1"/>
    <property type="molecule type" value="Genomic_DNA"/>
</dbReference>
<evidence type="ECO:0000313" key="2">
    <source>
        <dbReference type="Proteomes" id="UP000198553"/>
    </source>
</evidence>
<name>A0A1H7WP48_9BACI</name>
<organism evidence="1 2">
    <name type="scientific">Mesobacillus persicus</name>
    <dbReference type="NCBI Taxonomy" id="930146"/>
    <lineage>
        <taxon>Bacteria</taxon>
        <taxon>Bacillati</taxon>
        <taxon>Bacillota</taxon>
        <taxon>Bacilli</taxon>
        <taxon>Bacillales</taxon>
        <taxon>Bacillaceae</taxon>
        <taxon>Mesobacillus</taxon>
    </lineage>
</organism>